<evidence type="ECO:0000313" key="2">
    <source>
        <dbReference type="EMBL" id="GAQ67695.1"/>
    </source>
</evidence>
<reference evidence="3" key="1">
    <citation type="submission" date="2015-11" db="EMBL/GenBank/DDBJ databases">
        <authorList>
            <consortium name="Cross-ministerial Strategic Innovation Promotion Program (SIP) consortium"/>
            <person name="Tomihama T."/>
            <person name="Ikenaga M."/>
            <person name="Sakai M."/>
            <person name="Okubo T."/>
            <person name="Ikeda S."/>
        </authorList>
    </citation>
    <scope>NUCLEOTIDE SEQUENCE [LARGE SCALE GENOMIC DNA]</scope>
    <source>
        <strain evidence="3">S58</strain>
    </source>
</reference>
<feature type="compositionally biased region" description="Basic and acidic residues" evidence="1">
    <location>
        <begin position="65"/>
        <end position="97"/>
    </location>
</feature>
<reference evidence="3" key="3">
    <citation type="submission" date="2016-02" db="EMBL/GenBank/DDBJ databases">
        <title>Draft genome of pathogenic Streptomyces sp. in Japan.</title>
        <authorList>
            <person name="Tomihama T."/>
            <person name="Ikenaga M."/>
            <person name="Sakai M."/>
            <person name="Okubo T."/>
            <person name="Ikeda S."/>
        </authorList>
    </citation>
    <scope>NUCLEOTIDE SEQUENCE [LARGE SCALE GENOMIC DNA]</scope>
    <source>
        <strain evidence="3">S58</strain>
    </source>
</reference>
<sequence length="321" mass="35481">MGWAFSGPRGRAFQATGGCCDGCDQAFAVRRCAGGVAGRARAGRSGRGGPRRVCRPAHRAVAVLGRRDQGRSRRDHAGRAPGVREGRGGPAPGHRDVAPGPVPARGPRPEGQVHRRGRYGPAGPGRGAARPPRRPHRPAATRPDERSQGCGPLRRPHPDVRADREQGRQARTPGRQNADRQGSGRRRPHPCRRHRPGGEQGEAVRHDLARHQRPAGRREAGWRPGRHHRRRTRRVQQRHLDRVLDVSPPRPAAARLRDRDPAVQGTGGRGPPRGASRPGRRRTRADSTGARGARRARRRQRHPWRRWAPGCRCPRRRSCRG</sequence>
<feature type="compositionally biased region" description="Basic and acidic residues" evidence="1">
    <location>
        <begin position="202"/>
        <end position="221"/>
    </location>
</feature>
<feature type="region of interest" description="Disordered" evidence="1">
    <location>
        <begin position="36"/>
        <end position="321"/>
    </location>
</feature>
<organism evidence="2 3">
    <name type="scientific">Streptomyces scabiei</name>
    <dbReference type="NCBI Taxonomy" id="1930"/>
    <lineage>
        <taxon>Bacteria</taxon>
        <taxon>Bacillati</taxon>
        <taxon>Actinomycetota</taxon>
        <taxon>Actinomycetes</taxon>
        <taxon>Kitasatosporales</taxon>
        <taxon>Streptomycetaceae</taxon>
        <taxon>Streptomyces</taxon>
    </lineage>
</organism>
<accession>A0A100JXX0</accession>
<evidence type="ECO:0000313" key="3">
    <source>
        <dbReference type="Proteomes" id="UP000067448"/>
    </source>
</evidence>
<feature type="compositionally biased region" description="Basic and acidic residues" evidence="1">
    <location>
        <begin position="156"/>
        <end position="168"/>
    </location>
</feature>
<feature type="compositionally biased region" description="Basic residues" evidence="1">
    <location>
        <begin position="224"/>
        <end position="237"/>
    </location>
</feature>
<comment type="caution">
    <text evidence="2">The sequence shown here is derived from an EMBL/GenBank/DDBJ whole genome shotgun (WGS) entry which is preliminary data.</text>
</comment>
<feature type="compositionally biased region" description="Basic residues" evidence="1">
    <location>
        <begin position="41"/>
        <end position="58"/>
    </location>
</feature>
<feature type="compositionally biased region" description="Basic residues" evidence="1">
    <location>
        <begin position="292"/>
        <end position="305"/>
    </location>
</feature>
<feature type="compositionally biased region" description="Basic residues" evidence="1">
    <location>
        <begin position="183"/>
        <end position="195"/>
    </location>
</feature>
<protein>
    <submittedName>
        <fullName evidence="2">Uncharacterized protein</fullName>
    </submittedName>
</protein>
<dbReference type="Proteomes" id="UP000067448">
    <property type="component" value="Unassembled WGS sequence"/>
</dbReference>
<reference evidence="2 3" key="2">
    <citation type="journal article" date="2016" name="Genome Announc.">
        <title>Draft Genome Sequences of Streptomyces scabiei S58, Streptomyces turgidiscabies T45, and Streptomyces acidiscabies a10, the Pathogens of Potato Common Scab, Isolated in Japan.</title>
        <authorList>
            <person name="Tomihama T."/>
            <person name="Nishi Y."/>
            <person name="Sakai M."/>
            <person name="Ikenaga M."/>
            <person name="Okubo T."/>
            <person name="Ikeda S."/>
        </authorList>
    </citation>
    <scope>NUCLEOTIDE SEQUENCE [LARGE SCALE GENOMIC DNA]</scope>
    <source>
        <strain evidence="2 3">S58</strain>
    </source>
</reference>
<proteinExistence type="predicted"/>
<gene>
    <name evidence="2" type="ORF">SsS58_08151</name>
</gene>
<evidence type="ECO:0000256" key="1">
    <source>
        <dbReference type="SAM" id="MobiDB-lite"/>
    </source>
</evidence>
<name>A0A100JXX0_STRSC</name>
<dbReference type="EMBL" id="BCMM01000063">
    <property type="protein sequence ID" value="GAQ67695.1"/>
    <property type="molecule type" value="Genomic_DNA"/>
</dbReference>
<dbReference type="AlphaFoldDB" id="A0A100JXX0"/>